<dbReference type="RefSeq" id="WP_193954841.1">
    <property type="nucleotide sequence ID" value="NZ_JADEYS010000022.1"/>
</dbReference>
<sequence length="185" mass="21068">MRLGVTTLLKPLFSFSLAMLFILGATAAQADKKADNLTGFKGEEQGNLPDYNYDSLDEQGWDVFEDPFGALIARETPYYQNDSRDIKSGDVFIKAWEYDPPNALKVRVIDQRALLMYGSKIDVKVEAGYYDDNKNLMVETRRIVRDIAIKPGENYLTLYFPVERTHIVHARVIKVRNNGAIKLLD</sequence>
<name>A0A8J7K0I6_9GAMM</name>
<protein>
    <submittedName>
        <fullName evidence="2">Uncharacterized protein</fullName>
    </submittedName>
</protein>
<evidence type="ECO:0000313" key="3">
    <source>
        <dbReference type="Proteomes" id="UP000640333"/>
    </source>
</evidence>
<feature type="chain" id="PRO_5035209664" evidence="1">
    <location>
        <begin position="31"/>
        <end position="185"/>
    </location>
</feature>
<keyword evidence="3" id="KW-1185">Reference proteome</keyword>
<evidence type="ECO:0000313" key="2">
    <source>
        <dbReference type="EMBL" id="MBE9399149.1"/>
    </source>
</evidence>
<reference evidence="2" key="1">
    <citation type="submission" date="2020-10" db="EMBL/GenBank/DDBJ databases">
        <title>Bacterium isolated from coastal waters sediment.</title>
        <authorList>
            <person name="Chen R.-J."/>
            <person name="Lu D.-C."/>
            <person name="Zhu K.-L."/>
            <person name="Du Z.-J."/>
        </authorList>
    </citation>
    <scope>NUCLEOTIDE SEQUENCE</scope>
    <source>
        <strain evidence="2">N1Y112</strain>
    </source>
</reference>
<accession>A0A8J7K0I6</accession>
<proteinExistence type="predicted"/>
<evidence type="ECO:0000256" key="1">
    <source>
        <dbReference type="SAM" id="SignalP"/>
    </source>
</evidence>
<gene>
    <name evidence="2" type="ORF">IOQ59_17955</name>
</gene>
<dbReference type="Proteomes" id="UP000640333">
    <property type="component" value="Unassembled WGS sequence"/>
</dbReference>
<dbReference type="AlphaFoldDB" id="A0A8J7K0I6"/>
<feature type="signal peptide" evidence="1">
    <location>
        <begin position="1"/>
        <end position="30"/>
    </location>
</feature>
<keyword evidence="1" id="KW-0732">Signal</keyword>
<comment type="caution">
    <text evidence="2">The sequence shown here is derived from an EMBL/GenBank/DDBJ whole genome shotgun (WGS) entry which is preliminary data.</text>
</comment>
<organism evidence="2 3">
    <name type="scientific">Pontibacterium sinense</name>
    <dbReference type="NCBI Taxonomy" id="2781979"/>
    <lineage>
        <taxon>Bacteria</taxon>
        <taxon>Pseudomonadati</taxon>
        <taxon>Pseudomonadota</taxon>
        <taxon>Gammaproteobacteria</taxon>
        <taxon>Oceanospirillales</taxon>
        <taxon>Oceanospirillaceae</taxon>
        <taxon>Pontibacterium</taxon>
    </lineage>
</organism>
<dbReference type="EMBL" id="JADEYS010000022">
    <property type="protein sequence ID" value="MBE9399149.1"/>
    <property type="molecule type" value="Genomic_DNA"/>
</dbReference>